<reference evidence="4" key="1">
    <citation type="journal article" date="2009" name="PLoS Genet.">
        <title>Organised genome dynamics in the Escherichia coli species results in highly diverse adaptive paths.</title>
        <authorList>
            <person name="Touchon M."/>
            <person name="Hoede C."/>
            <person name="Tenaillon O."/>
            <person name="Barbe V."/>
            <person name="Baeriswyl S."/>
            <person name="Bidet P."/>
            <person name="Bingen E."/>
            <person name="Bonacorsi S."/>
            <person name="Bouchier C."/>
            <person name="Bouvet O."/>
            <person name="Calteau A."/>
            <person name="Chiapello H."/>
            <person name="Clermont O."/>
            <person name="Cruveiller S."/>
            <person name="Danchin A."/>
            <person name="Diard M."/>
            <person name="Dossat C."/>
            <person name="Karoui M.E."/>
            <person name="Frapy E."/>
            <person name="Garry L."/>
            <person name="Ghigo J.M."/>
            <person name="Gilles A.M."/>
            <person name="Johnson J."/>
            <person name="Le Bouguenec C."/>
            <person name="Lescat M."/>
            <person name="Mangenot S."/>
            <person name="Martinez-Jehanne V."/>
            <person name="Matic I."/>
            <person name="Nassif X."/>
            <person name="Oztas S."/>
            <person name="Petit M.A."/>
            <person name="Pichon C."/>
            <person name="Rouy Z."/>
            <person name="Ruf C.S."/>
            <person name="Schneider D."/>
            <person name="Tourret J."/>
            <person name="Vacherie B."/>
            <person name="Vallenet D."/>
            <person name="Medigue C."/>
            <person name="Rocha E.P.C."/>
            <person name="Denamur E."/>
        </authorList>
    </citation>
    <scope>NUCLEOTIDE SEQUENCE [LARGE SCALE GENOMIC DNA]</scope>
    <source>
        <strain evidence="4">IAI39 / ExPEC</strain>
    </source>
</reference>
<keyword evidence="1" id="KW-0732">Signal</keyword>
<dbReference type="InterPro" id="IPR036937">
    <property type="entry name" value="Adhesion_dom_fimbrial_sf"/>
</dbReference>
<dbReference type="GO" id="GO:0043709">
    <property type="term" value="P:cell adhesion involved in single-species biofilm formation"/>
    <property type="evidence" value="ECO:0007669"/>
    <property type="project" value="TreeGrafter"/>
</dbReference>
<organism evidence="3 4">
    <name type="scientific">Escherichia coli O7:K1 (strain IAI39 / ExPEC)</name>
    <dbReference type="NCBI Taxonomy" id="585057"/>
    <lineage>
        <taxon>Bacteria</taxon>
        <taxon>Pseudomonadati</taxon>
        <taxon>Pseudomonadota</taxon>
        <taxon>Gammaproteobacteria</taxon>
        <taxon>Enterobacterales</taxon>
        <taxon>Enterobacteriaceae</taxon>
        <taxon>Escherichia</taxon>
    </lineage>
</organism>
<sequence length="189" mass="19981">MKGTPARWMKIKAAKADNGRSNMKAFFLAGSAALLLACGSTVSPAMAGGKIVNLTLRVLVDGPPPCSIQGSAVEFGSVVIKGINGTNYRQPVGYTMNCSNSVSDDLRMQLQATTTTINGETVLSTGIDGFGIRIQNATDHSLVAVGNSSWLPFNINTRPDFEAVPVKQSGVELMASEFNATMTMVVDYQ</sequence>
<dbReference type="InterPro" id="IPR000259">
    <property type="entry name" value="Adhesion_dom_fimbrial"/>
</dbReference>
<evidence type="ECO:0000313" key="4">
    <source>
        <dbReference type="Proteomes" id="UP000000749"/>
    </source>
</evidence>
<dbReference type="Proteomes" id="UP000000749">
    <property type="component" value="Chromosome"/>
</dbReference>
<dbReference type="Gene3D" id="2.60.40.1090">
    <property type="entry name" value="Fimbrial-type adhesion domain"/>
    <property type="match status" value="1"/>
</dbReference>
<dbReference type="HOGENOM" id="CLU_114111_0_0_6"/>
<evidence type="ECO:0000256" key="1">
    <source>
        <dbReference type="SAM" id="SignalP"/>
    </source>
</evidence>
<dbReference type="EMBL" id="CU928164">
    <property type="protein sequence ID" value="CAR18613.1"/>
    <property type="molecule type" value="Genomic_DNA"/>
</dbReference>
<dbReference type="AlphaFoldDB" id="A0A0H3MSI6"/>
<dbReference type="Pfam" id="PF00419">
    <property type="entry name" value="Fimbrial"/>
    <property type="match status" value="1"/>
</dbReference>
<protein>
    <submittedName>
        <fullName evidence="3">Putative fimbrial-like adhesin exported protein</fullName>
    </submittedName>
</protein>
<dbReference type="KEGG" id="ect:ECIAI39_2488"/>
<feature type="chain" id="PRO_5002615929" evidence="1">
    <location>
        <begin position="48"/>
        <end position="189"/>
    </location>
</feature>
<dbReference type="PATRIC" id="fig|585057.6.peg.2591"/>
<dbReference type="GO" id="GO:0009289">
    <property type="term" value="C:pilus"/>
    <property type="evidence" value="ECO:0007669"/>
    <property type="project" value="InterPro"/>
</dbReference>
<feature type="domain" description="Fimbrial-type adhesion" evidence="2">
    <location>
        <begin position="61"/>
        <end position="189"/>
    </location>
</feature>
<feature type="signal peptide" evidence="1">
    <location>
        <begin position="1"/>
        <end position="47"/>
    </location>
</feature>
<dbReference type="STRING" id="585057.ECIAI39_2488"/>
<evidence type="ECO:0000313" key="3">
    <source>
        <dbReference type="EMBL" id="CAR18613.1"/>
    </source>
</evidence>
<dbReference type="SUPFAM" id="SSF49401">
    <property type="entry name" value="Bacterial adhesins"/>
    <property type="match status" value="1"/>
</dbReference>
<dbReference type="PANTHER" id="PTHR33420">
    <property type="entry name" value="FIMBRIAL SUBUNIT ELFA-RELATED"/>
    <property type="match status" value="1"/>
</dbReference>
<accession>A0A0H3MSI6</accession>
<dbReference type="InterPro" id="IPR008966">
    <property type="entry name" value="Adhesion_dom_sf"/>
</dbReference>
<dbReference type="InterPro" id="IPR050263">
    <property type="entry name" value="Bact_Fimbrial_Adh_Pro"/>
</dbReference>
<proteinExistence type="predicted"/>
<name>A0A0H3MSI6_ECO7I</name>
<gene>
    <name evidence="3" type="primary">yfcR</name>
    <name evidence="3" type="ordered locus">ECIAI39_2488</name>
</gene>
<evidence type="ECO:0000259" key="2">
    <source>
        <dbReference type="Pfam" id="PF00419"/>
    </source>
</evidence>
<dbReference type="PANTHER" id="PTHR33420:SF34">
    <property type="entry name" value="MINOR FIMBRIAL SUBUNIT"/>
    <property type="match status" value="1"/>
</dbReference>